<dbReference type="SUPFAM" id="SSF52540">
    <property type="entry name" value="P-loop containing nucleoside triphosphate hydrolases"/>
    <property type="match status" value="1"/>
</dbReference>
<dbReference type="PANTHER" id="PTHR42711:SF5">
    <property type="entry name" value="ABC TRANSPORTER ATP-BINDING PROTEIN NATA"/>
    <property type="match status" value="1"/>
</dbReference>
<name>X1AZQ2_9ZZZZ</name>
<evidence type="ECO:0000256" key="2">
    <source>
        <dbReference type="ARBA" id="ARBA00022448"/>
    </source>
</evidence>
<proteinExistence type="inferred from homology"/>
<sequence>MISKTVECPGCKTHVEAHGNPGEIAYLSCPNCNLKGKVTFLKEEDEIKTISNINTIEVKNLTKSFNGFKALDNISFNVKRGEILGFLGPNGSGKTN</sequence>
<organism evidence="6">
    <name type="scientific">marine sediment metagenome</name>
    <dbReference type="NCBI Taxonomy" id="412755"/>
    <lineage>
        <taxon>unclassified sequences</taxon>
        <taxon>metagenomes</taxon>
        <taxon>ecological metagenomes</taxon>
    </lineage>
</organism>
<keyword evidence="2" id="KW-0813">Transport</keyword>
<gene>
    <name evidence="6" type="ORF">S01H4_22559</name>
</gene>
<dbReference type="GO" id="GO:0016887">
    <property type="term" value="F:ATP hydrolysis activity"/>
    <property type="evidence" value="ECO:0007669"/>
    <property type="project" value="InterPro"/>
</dbReference>
<dbReference type="EMBL" id="BART01010357">
    <property type="protein sequence ID" value="GAG88210.1"/>
    <property type="molecule type" value="Genomic_DNA"/>
</dbReference>
<keyword evidence="3" id="KW-0547">Nucleotide-binding</keyword>
<comment type="similarity">
    <text evidence="1">Belongs to the ABC transporter superfamily.</text>
</comment>
<keyword evidence="4" id="KW-0067">ATP-binding</keyword>
<protein>
    <recommendedName>
        <fullName evidence="5">ABC transporter domain-containing protein</fullName>
    </recommendedName>
</protein>
<dbReference type="InterPro" id="IPR003439">
    <property type="entry name" value="ABC_transporter-like_ATP-bd"/>
</dbReference>
<evidence type="ECO:0000256" key="1">
    <source>
        <dbReference type="ARBA" id="ARBA00005417"/>
    </source>
</evidence>
<evidence type="ECO:0000256" key="4">
    <source>
        <dbReference type="ARBA" id="ARBA00022840"/>
    </source>
</evidence>
<evidence type="ECO:0000259" key="5">
    <source>
        <dbReference type="Pfam" id="PF00005"/>
    </source>
</evidence>
<dbReference type="GO" id="GO:0005524">
    <property type="term" value="F:ATP binding"/>
    <property type="evidence" value="ECO:0007669"/>
    <property type="project" value="UniProtKB-KW"/>
</dbReference>
<accession>X1AZQ2</accession>
<dbReference type="Pfam" id="PF00005">
    <property type="entry name" value="ABC_tran"/>
    <property type="match status" value="1"/>
</dbReference>
<dbReference type="AlphaFoldDB" id="X1AZQ2"/>
<feature type="domain" description="ABC transporter" evidence="5">
    <location>
        <begin position="71"/>
        <end position="95"/>
    </location>
</feature>
<dbReference type="InterPro" id="IPR050763">
    <property type="entry name" value="ABC_transporter_ATP-binding"/>
</dbReference>
<dbReference type="PANTHER" id="PTHR42711">
    <property type="entry name" value="ABC TRANSPORTER ATP-BINDING PROTEIN"/>
    <property type="match status" value="1"/>
</dbReference>
<reference evidence="6" key="1">
    <citation type="journal article" date="2014" name="Front. Microbiol.">
        <title>High frequency of phylogenetically diverse reductive dehalogenase-homologous genes in deep subseafloor sedimentary metagenomes.</title>
        <authorList>
            <person name="Kawai M."/>
            <person name="Futagami T."/>
            <person name="Toyoda A."/>
            <person name="Takaki Y."/>
            <person name="Nishi S."/>
            <person name="Hori S."/>
            <person name="Arai W."/>
            <person name="Tsubouchi T."/>
            <person name="Morono Y."/>
            <person name="Uchiyama I."/>
            <person name="Ito T."/>
            <person name="Fujiyama A."/>
            <person name="Inagaki F."/>
            <person name="Takami H."/>
        </authorList>
    </citation>
    <scope>NUCLEOTIDE SEQUENCE</scope>
    <source>
        <strain evidence="6">Expedition CK06-06</strain>
    </source>
</reference>
<evidence type="ECO:0000256" key="3">
    <source>
        <dbReference type="ARBA" id="ARBA00022741"/>
    </source>
</evidence>
<evidence type="ECO:0000313" key="6">
    <source>
        <dbReference type="EMBL" id="GAG88210.1"/>
    </source>
</evidence>
<dbReference type="InterPro" id="IPR027417">
    <property type="entry name" value="P-loop_NTPase"/>
</dbReference>
<dbReference type="Gene3D" id="3.40.50.300">
    <property type="entry name" value="P-loop containing nucleotide triphosphate hydrolases"/>
    <property type="match status" value="1"/>
</dbReference>
<comment type="caution">
    <text evidence="6">The sequence shown here is derived from an EMBL/GenBank/DDBJ whole genome shotgun (WGS) entry which is preliminary data.</text>
</comment>